<evidence type="ECO:0000313" key="3">
    <source>
        <dbReference type="Proteomes" id="UP000007257"/>
    </source>
</evidence>
<reference evidence="3" key="1">
    <citation type="submission" date="2011-01" db="EMBL/GenBank/DDBJ databases">
        <title>Complete sequence of chromosome of Rahnella sp. Y9602.</title>
        <authorList>
            <consortium name="US DOE Joint Genome Institute"/>
            <person name="Lucas S."/>
            <person name="Copeland A."/>
            <person name="Lapidus A."/>
            <person name="Cheng J.-F."/>
            <person name="Goodwin L."/>
            <person name="Pitluck S."/>
            <person name="Lu M."/>
            <person name="Detter J.C."/>
            <person name="Han C."/>
            <person name="Tapia R."/>
            <person name="Land M."/>
            <person name="Hauser L."/>
            <person name="Kyrpides N."/>
            <person name="Ivanova N."/>
            <person name="Ovchinnikova G."/>
            <person name="Pagani I."/>
            <person name="Sobecky P.A."/>
            <person name="Martinez R.J."/>
            <person name="Woyke T."/>
        </authorList>
    </citation>
    <scope>NUCLEOTIDE SEQUENCE [LARGE SCALE GENOMIC DNA]</scope>
    <source>
        <strain evidence="3">Y9602</strain>
    </source>
</reference>
<dbReference type="PANTHER" id="PTHR43792:SF16">
    <property type="entry name" value="N-ACETYLTRANSFERASE DOMAIN-CONTAINING PROTEIN"/>
    <property type="match status" value="1"/>
</dbReference>
<dbReference type="KEGG" id="rah:Rahaq_4049"/>
<gene>
    <name evidence="2" type="ordered locus">Rahaq_4049</name>
</gene>
<dbReference type="OrthoDB" id="9801656at2"/>
<dbReference type="InterPro" id="IPR000182">
    <property type="entry name" value="GNAT_dom"/>
</dbReference>
<protein>
    <submittedName>
        <fullName evidence="2">GCN5-related N-acetyltransferase</fullName>
    </submittedName>
</protein>
<proteinExistence type="predicted"/>
<sequence length="177" mass="19511">MQTSAPVIETERLILRGHHVDDFEDIAAQWADPAVVKYIGGTPSGREASWSRLLRYPGHWQMLGFGYWIVFEKTAGAEGAFVGEIGLADYQRDITPSLKGMAEMGWVVSPAFHGKGYAFEAAQAVLKWAGTHVDRQLCCIIAPEHQASVRLAEKCGFVAKTDTTYHGSATRIFIRPS</sequence>
<reference evidence="2 3" key="2">
    <citation type="journal article" date="2012" name="J. Bacteriol.">
        <title>Complete Genome Sequence of Rahnella sp. Strain Y9602, a Gammaproteobacterium Isolate from Metal- and Radionuclide-Contaminated Soil.</title>
        <authorList>
            <person name="Martinez R.J."/>
            <person name="Bruce D."/>
            <person name="Detter C."/>
            <person name="Goodwin L.A."/>
            <person name="Han J."/>
            <person name="Han C.S."/>
            <person name="Held B."/>
            <person name="Land M.L."/>
            <person name="Mikhailova N."/>
            <person name="Nolan M."/>
            <person name="Pennacchio L."/>
            <person name="Pitluck S."/>
            <person name="Tapia R."/>
            <person name="Woyke T."/>
            <person name="Sobecky P.A."/>
        </authorList>
    </citation>
    <scope>NUCLEOTIDE SEQUENCE [LARGE SCALE GENOMIC DNA]</scope>
    <source>
        <strain evidence="2 3">Y9602</strain>
    </source>
</reference>
<dbReference type="PANTHER" id="PTHR43792">
    <property type="entry name" value="GNAT FAMILY, PUTATIVE (AFU_ORTHOLOGUE AFUA_3G00765)-RELATED-RELATED"/>
    <property type="match status" value="1"/>
</dbReference>
<dbReference type="Gene3D" id="3.40.630.30">
    <property type="match status" value="1"/>
</dbReference>
<dbReference type="eggNOG" id="COG1670">
    <property type="taxonomic scope" value="Bacteria"/>
</dbReference>
<evidence type="ECO:0000313" key="2">
    <source>
        <dbReference type="EMBL" id="ADW75637.1"/>
    </source>
</evidence>
<dbReference type="InterPro" id="IPR051531">
    <property type="entry name" value="N-acetyltransferase"/>
</dbReference>
<dbReference type="AlphaFoldDB" id="A0A0H3FKU6"/>
<dbReference type="SUPFAM" id="SSF55729">
    <property type="entry name" value="Acyl-CoA N-acyltransferases (Nat)"/>
    <property type="match status" value="1"/>
</dbReference>
<accession>A0A0H3FKU6</accession>
<dbReference type="GeneID" id="95419677"/>
<dbReference type="EMBL" id="CP002505">
    <property type="protein sequence ID" value="ADW75637.1"/>
    <property type="molecule type" value="Genomic_DNA"/>
</dbReference>
<dbReference type="InterPro" id="IPR016181">
    <property type="entry name" value="Acyl_CoA_acyltransferase"/>
</dbReference>
<dbReference type="Proteomes" id="UP000007257">
    <property type="component" value="Chromosome"/>
</dbReference>
<dbReference type="Pfam" id="PF13302">
    <property type="entry name" value="Acetyltransf_3"/>
    <property type="match status" value="1"/>
</dbReference>
<dbReference type="RefSeq" id="WP_013577325.1">
    <property type="nucleotide sequence ID" value="NC_015061.1"/>
</dbReference>
<organism evidence="2 3">
    <name type="scientific">Rahnella sp. (strain Y9602)</name>
    <dbReference type="NCBI Taxonomy" id="2703885"/>
    <lineage>
        <taxon>Bacteria</taxon>
        <taxon>Pseudomonadati</taxon>
        <taxon>Pseudomonadota</taxon>
        <taxon>Gammaproteobacteria</taxon>
        <taxon>Enterobacterales</taxon>
        <taxon>Yersiniaceae</taxon>
        <taxon>Rahnella</taxon>
    </lineage>
</organism>
<evidence type="ECO:0000259" key="1">
    <source>
        <dbReference type="PROSITE" id="PS51186"/>
    </source>
</evidence>
<dbReference type="PROSITE" id="PS51186">
    <property type="entry name" value="GNAT"/>
    <property type="match status" value="1"/>
</dbReference>
<feature type="domain" description="N-acetyltransferase" evidence="1">
    <location>
        <begin position="13"/>
        <end position="177"/>
    </location>
</feature>
<name>A0A0H3FKU6_RAHSY</name>
<keyword evidence="2" id="KW-0808">Transferase</keyword>
<dbReference type="HOGENOM" id="CLU_013985_3_1_6"/>
<dbReference type="GO" id="GO:0016747">
    <property type="term" value="F:acyltransferase activity, transferring groups other than amino-acyl groups"/>
    <property type="evidence" value="ECO:0007669"/>
    <property type="project" value="InterPro"/>
</dbReference>